<dbReference type="GeneID" id="92500237"/>
<dbReference type="Proteomes" id="UP000024547">
    <property type="component" value="Unassembled WGS sequence"/>
</dbReference>
<dbReference type="EMBL" id="DOGS01000083">
    <property type="protein sequence ID" value="HBQ48034.1"/>
    <property type="molecule type" value="Genomic_DNA"/>
</dbReference>
<accession>A0A059E562</accession>
<dbReference type="Proteomes" id="UP000263957">
    <property type="component" value="Unassembled WGS sequence"/>
</dbReference>
<evidence type="ECO:0000313" key="3">
    <source>
        <dbReference type="EMBL" id="KCZ63074.1"/>
    </source>
</evidence>
<feature type="region of interest" description="Disordered" evidence="1">
    <location>
        <begin position="105"/>
        <end position="150"/>
    </location>
</feature>
<proteinExistence type="predicted"/>
<reference evidence="3 4" key="1">
    <citation type="journal article" date="2014" name="Antonie Van Leeuwenhoek">
        <title>Hyphomonas beringensis sp. nov. and Hyphomonas chukchiensis sp. nov., isolated from surface seawater of the Bering Sea and Chukchi Sea.</title>
        <authorList>
            <person name="Li C."/>
            <person name="Lai Q."/>
            <person name="Li G."/>
            <person name="Dong C."/>
            <person name="Wang J."/>
            <person name="Liao Y."/>
            <person name="Shao Z."/>
        </authorList>
    </citation>
    <scope>NUCLEOTIDE SEQUENCE [LARGE SCALE GENOMIC DNA]</scope>
    <source>
        <strain evidence="3 4">22II1-22F38</strain>
    </source>
</reference>
<dbReference type="RefSeq" id="WP_035549950.1">
    <property type="nucleotide sequence ID" value="NZ_AWFH01000007.1"/>
</dbReference>
<dbReference type="OrthoDB" id="7619145at2"/>
<dbReference type="AlphaFoldDB" id="A0A059E562"/>
<organism evidence="3 4">
    <name type="scientific">Hyphomonas atlantica</name>
    <dbReference type="NCBI Taxonomy" id="1280948"/>
    <lineage>
        <taxon>Bacteria</taxon>
        <taxon>Pseudomonadati</taxon>
        <taxon>Pseudomonadota</taxon>
        <taxon>Alphaproteobacteria</taxon>
        <taxon>Hyphomonadales</taxon>
        <taxon>Hyphomonadaceae</taxon>
        <taxon>Hyphomonas</taxon>
    </lineage>
</organism>
<dbReference type="EMBL" id="AWFH01000007">
    <property type="protein sequence ID" value="KCZ63074.1"/>
    <property type="molecule type" value="Genomic_DNA"/>
</dbReference>
<dbReference type="STRING" id="1280948.HY36_15190"/>
<feature type="compositionally biased region" description="Basic and acidic residues" evidence="1">
    <location>
        <begin position="116"/>
        <end position="131"/>
    </location>
</feature>
<evidence type="ECO:0000256" key="1">
    <source>
        <dbReference type="SAM" id="MobiDB-lite"/>
    </source>
</evidence>
<gene>
    <name evidence="2" type="ORF">DD728_03965</name>
    <name evidence="3" type="ORF">HY36_15190</name>
</gene>
<reference evidence="2 5" key="2">
    <citation type="journal article" date="2018" name="Nat. Biotechnol.">
        <title>A standardized bacterial taxonomy based on genome phylogeny substantially revises the tree of life.</title>
        <authorList>
            <person name="Parks D.H."/>
            <person name="Chuvochina M."/>
            <person name="Waite D.W."/>
            <person name="Rinke C."/>
            <person name="Skarshewski A."/>
            <person name="Chaumeil P.A."/>
            <person name="Hugenholtz P."/>
        </authorList>
    </citation>
    <scope>NUCLEOTIDE SEQUENCE [LARGE SCALE GENOMIC DNA]</scope>
    <source>
        <strain evidence="2">UBA10378</strain>
    </source>
</reference>
<name>A0A059E562_9PROT</name>
<evidence type="ECO:0000313" key="2">
    <source>
        <dbReference type="EMBL" id="HBQ48034.1"/>
    </source>
</evidence>
<evidence type="ECO:0000313" key="5">
    <source>
        <dbReference type="Proteomes" id="UP000263957"/>
    </source>
</evidence>
<evidence type="ECO:0000313" key="4">
    <source>
        <dbReference type="Proteomes" id="UP000024547"/>
    </source>
</evidence>
<keyword evidence="4" id="KW-1185">Reference proteome</keyword>
<comment type="caution">
    <text evidence="3">The sequence shown here is derived from an EMBL/GenBank/DDBJ whole genome shotgun (WGS) entry which is preliminary data.</text>
</comment>
<sequence>MTDTPAPSSAKALESLLAQRERFAKLGEKDFAAATALLVKKLMISAGQTTQDMKDLRETVGADLFETTLKSLTAHQARQLARRMDRSVPDLEVSTAGAACAWIRGLMNGTTPPPAEKTETVEPATEDKPDDTPPAPKNAYFGRKAFRTGG</sequence>
<dbReference type="PATRIC" id="fig|1280948.3.peg.1271"/>
<protein>
    <submittedName>
        <fullName evidence="3">Uncharacterized protein</fullName>
    </submittedName>
</protein>